<dbReference type="EMBL" id="JAMZIH010003207">
    <property type="protein sequence ID" value="KAJ1676978.1"/>
    <property type="molecule type" value="Genomic_DNA"/>
</dbReference>
<accession>A0ACC1HK84</accession>
<evidence type="ECO:0000313" key="2">
    <source>
        <dbReference type="Proteomes" id="UP001145114"/>
    </source>
</evidence>
<gene>
    <name evidence="1" type="primary">FOL1</name>
    <name evidence="1" type="ORF">EV182_007137</name>
</gene>
<protein>
    <submittedName>
        <fullName evidence="1">Trifunctional dihydropteroate synthetase</fullName>
    </submittedName>
</protein>
<name>A0ACC1HK84_9FUNG</name>
<comment type="caution">
    <text evidence="1">The sequence shown here is derived from an EMBL/GenBank/DDBJ whole genome shotgun (WGS) entry which is preliminary data.</text>
</comment>
<organism evidence="1 2">
    <name type="scientific">Spiromyces aspiralis</name>
    <dbReference type="NCBI Taxonomy" id="68401"/>
    <lineage>
        <taxon>Eukaryota</taxon>
        <taxon>Fungi</taxon>
        <taxon>Fungi incertae sedis</taxon>
        <taxon>Zoopagomycota</taxon>
        <taxon>Kickxellomycotina</taxon>
        <taxon>Kickxellomycetes</taxon>
        <taxon>Kickxellales</taxon>
        <taxon>Kickxellaceae</taxon>
        <taxon>Spiromyces</taxon>
    </lineage>
</organism>
<keyword evidence="2" id="KW-1185">Reference proteome</keyword>
<feature type="non-terminal residue" evidence="1">
    <location>
        <position position="1"/>
    </location>
</feature>
<proteinExistence type="predicted"/>
<sequence>YDSWERDKPQTILITVAIYTSISSAGLSDKVSDSIHYGHTKKRIEAYVAAHPRLKSIEAMAEGVAKTCLEMGDRALAVRVKVKKPRTLLHAKAAGVVIYRTRKDVFGAWPELPAAPGLTEPQLKARHEQHLRDIDAALSPADESSSLVNEDHIFVDGIQLNVIVGVNPWERHYRQKVVLHLRMHVPRHPVTIDEQGVPIDYVPPQNNFRFVVETVASFVEASSFRTVEALSSAVARVAVKQCHVNKITVRVEKPSALMFAACSAVEITRSSEDY</sequence>
<feature type="non-terminal residue" evidence="1">
    <location>
        <position position="274"/>
    </location>
</feature>
<reference evidence="1" key="1">
    <citation type="submission" date="2022-06" db="EMBL/GenBank/DDBJ databases">
        <title>Phylogenomic reconstructions and comparative analyses of Kickxellomycotina fungi.</title>
        <authorList>
            <person name="Reynolds N.K."/>
            <person name="Stajich J.E."/>
            <person name="Barry K."/>
            <person name="Grigoriev I.V."/>
            <person name="Crous P."/>
            <person name="Smith M.E."/>
        </authorList>
    </citation>
    <scope>NUCLEOTIDE SEQUENCE</scope>
    <source>
        <strain evidence="1">RSA 2271</strain>
    </source>
</reference>
<evidence type="ECO:0000313" key="1">
    <source>
        <dbReference type="EMBL" id="KAJ1676978.1"/>
    </source>
</evidence>
<dbReference type="Proteomes" id="UP001145114">
    <property type="component" value="Unassembled WGS sequence"/>
</dbReference>